<evidence type="ECO:0000256" key="1">
    <source>
        <dbReference type="ARBA" id="ARBA00010272"/>
    </source>
</evidence>
<evidence type="ECO:0000313" key="4">
    <source>
        <dbReference type="EMBL" id="KAF9888205.1"/>
    </source>
</evidence>
<feature type="region of interest" description="Disordered" evidence="2">
    <location>
        <begin position="94"/>
        <end position="115"/>
    </location>
</feature>
<dbReference type="EMBL" id="VCAU01000050">
    <property type="protein sequence ID" value="KAF9888205.1"/>
    <property type="molecule type" value="Genomic_DNA"/>
</dbReference>
<comment type="similarity">
    <text evidence="1">Belongs to the UPF0045 family.</text>
</comment>
<dbReference type="PANTHER" id="PTHR33777">
    <property type="entry name" value="UPF0045 PROTEIN ECM15"/>
    <property type="match status" value="1"/>
</dbReference>
<organism evidence="4 5">
    <name type="scientific">Aspergillus nanangensis</name>
    <dbReference type="NCBI Taxonomy" id="2582783"/>
    <lineage>
        <taxon>Eukaryota</taxon>
        <taxon>Fungi</taxon>
        <taxon>Dikarya</taxon>
        <taxon>Ascomycota</taxon>
        <taxon>Pezizomycotina</taxon>
        <taxon>Eurotiomycetes</taxon>
        <taxon>Eurotiomycetidae</taxon>
        <taxon>Eurotiales</taxon>
        <taxon>Aspergillaceae</taxon>
        <taxon>Aspergillus</taxon>
        <taxon>Aspergillus subgen. Circumdati</taxon>
    </lineage>
</organism>
<dbReference type="Gene3D" id="3.30.70.930">
    <property type="match status" value="1"/>
</dbReference>
<dbReference type="Pfam" id="PF01910">
    <property type="entry name" value="Thiamine_BP"/>
    <property type="match status" value="1"/>
</dbReference>
<dbReference type="InterPro" id="IPR051614">
    <property type="entry name" value="UPF0045_domain"/>
</dbReference>
<proteinExistence type="inferred from homology"/>
<dbReference type="InterPro" id="IPR002767">
    <property type="entry name" value="Thiamine_BP"/>
</dbReference>
<dbReference type="AlphaFoldDB" id="A0AAD4GT28"/>
<sequence>MKYDKDLPTPSHCMADFSLIPIGTSKESFAEEISDVVSMAKNSGLEVNVHEVGTAIEGPWDQVSQFIGQAHTMLHRHGTGRIQTDLRITTRMDKEQTMHEPVERVEKLMSQSSGD</sequence>
<feature type="compositionally biased region" description="Basic and acidic residues" evidence="2">
    <location>
        <begin position="94"/>
        <end position="107"/>
    </location>
</feature>
<reference evidence="4" key="2">
    <citation type="submission" date="2020-02" db="EMBL/GenBank/DDBJ databases">
        <authorList>
            <person name="Gilchrist C.L.M."/>
            <person name="Chooi Y.-H."/>
        </authorList>
    </citation>
    <scope>NUCLEOTIDE SEQUENCE</scope>
    <source>
        <strain evidence="4">MST-FP2251</strain>
    </source>
</reference>
<dbReference type="InterPro" id="IPR029756">
    <property type="entry name" value="MTH1187/YkoF-like"/>
</dbReference>
<evidence type="ECO:0000256" key="2">
    <source>
        <dbReference type="SAM" id="MobiDB-lite"/>
    </source>
</evidence>
<feature type="domain" description="Thiamine-binding protein" evidence="3">
    <location>
        <begin position="15"/>
        <end position="106"/>
    </location>
</feature>
<dbReference type="GO" id="GO:0005829">
    <property type="term" value="C:cytosol"/>
    <property type="evidence" value="ECO:0007669"/>
    <property type="project" value="TreeGrafter"/>
</dbReference>
<comment type="caution">
    <text evidence="4">The sequence shown here is derived from an EMBL/GenBank/DDBJ whole genome shotgun (WGS) entry which is preliminary data.</text>
</comment>
<gene>
    <name evidence="4" type="ORF">FE257_009200</name>
</gene>
<accession>A0AAD4GT28</accession>
<evidence type="ECO:0000313" key="5">
    <source>
        <dbReference type="Proteomes" id="UP001194746"/>
    </source>
</evidence>
<reference evidence="4" key="1">
    <citation type="journal article" date="2019" name="Beilstein J. Org. Chem.">
        <title>Nanangenines: drimane sesquiterpenoids as the dominant metabolite cohort of a novel Australian fungus, Aspergillus nanangensis.</title>
        <authorList>
            <person name="Lacey H.J."/>
            <person name="Gilchrist C.L.M."/>
            <person name="Crombie A."/>
            <person name="Kalaitzis J.A."/>
            <person name="Vuong D."/>
            <person name="Rutledge P.J."/>
            <person name="Turner P."/>
            <person name="Pitt J.I."/>
            <person name="Lacey E."/>
            <person name="Chooi Y.H."/>
            <person name="Piggott A.M."/>
        </authorList>
    </citation>
    <scope>NUCLEOTIDE SEQUENCE</scope>
    <source>
        <strain evidence="4">MST-FP2251</strain>
    </source>
</reference>
<keyword evidence="5" id="KW-1185">Reference proteome</keyword>
<name>A0AAD4GT28_ASPNN</name>
<evidence type="ECO:0000259" key="3">
    <source>
        <dbReference type="Pfam" id="PF01910"/>
    </source>
</evidence>
<dbReference type="PANTHER" id="PTHR33777:SF1">
    <property type="entry name" value="UPF0045 PROTEIN ECM15"/>
    <property type="match status" value="1"/>
</dbReference>
<dbReference type="NCBIfam" id="TIGR00106">
    <property type="entry name" value="MTH1187 family thiamine-binding protein"/>
    <property type="match status" value="1"/>
</dbReference>
<dbReference type="SUPFAM" id="SSF89957">
    <property type="entry name" value="MTH1187/YkoF-like"/>
    <property type="match status" value="1"/>
</dbReference>
<protein>
    <recommendedName>
        <fullName evidence="3">Thiamine-binding protein domain-containing protein</fullName>
    </recommendedName>
</protein>
<dbReference type="Proteomes" id="UP001194746">
    <property type="component" value="Unassembled WGS sequence"/>
</dbReference>